<dbReference type="GO" id="GO:0005391">
    <property type="term" value="F:P-type sodium:potassium-exchanging transporter activity"/>
    <property type="evidence" value="ECO:0007669"/>
    <property type="project" value="TreeGrafter"/>
</dbReference>
<dbReference type="Gene3D" id="3.40.1110.10">
    <property type="entry name" value="Calcium-transporting ATPase, cytoplasmic domain N"/>
    <property type="match status" value="1"/>
</dbReference>
<dbReference type="Proteomes" id="UP000178127">
    <property type="component" value="Unassembled WGS sequence"/>
</dbReference>
<gene>
    <name evidence="13" type="ORF">A3D91_03210</name>
</gene>
<comment type="subcellular location">
    <subcellularLocation>
        <location evidence="1">Cell membrane</location>
        <topology evidence="1">Multi-pass membrane protein</topology>
    </subcellularLocation>
</comment>
<dbReference type="NCBIfam" id="TIGR01494">
    <property type="entry name" value="ATPase_P-type"/>
    <property type="match status" value="3"/>
</dbReference>
<organism evidence="13 14">
    <name type="scientific">candidate division WWE3 bacterium RIFCSPHIGHO2_02_FULL_38_14</name>
    <dbReference type="NCBI Taxonomy" id="1802620"/>
    <lineage>
        <taxon>Bacteria</taxon>
        <taxon>Katanobacteria</taxon>
    </lineage>
</organism>
<dbReference type="SFLD" id="SFLDF00027">
    <property type="entry name" value="p-type_atpase"/>
    <property type="match status" value="1"/>
</dbReference>
<comment type="similarity">
    <text evidence="2">Belongs to the cation transport ATPase (P-type) (TC 3.A.3) family. Type IIA subfamily.</text>
</comment>
<dbReference type="InterPro" id="IPR023299">
    <property type="entry name" value="ATPase_P-typ_cyto_dom_N"/>
</dbReference>
<dbReference type="SMART" id="SM00831">
    <property type="entry name" value="Cation_ATPase_N"/>
    <property type="match status" value="1"/>
</dbReference>
<dbReference type="InterPro" id="IPR001757">
    <property type="entry name" value="P_typ_ATPase"/>
</dbReference>
<feature type="transmembrane region" description="Helical" evidence="11">
    <location>
        <begin position="270"/>
        <end position="297"/>
    </location>
</feature>
<evidence type="ECO:0000259" key="12">
    <source>
        <dbReference type="SMART" id="SM00831"/>
    </source>
</evidence>
<dbReference type="Pfam" id="PF13246">
    <property type="entry name" value="Cation_ATPase"/>
    <property type="match status" value="1"/>
</dbReference>
<dbReference type="InterPro" id="IPR008250">
    <property type="entry name" value="ATPase_P-typ_transduc_dom_A_sf"/>
</dbReference>
<dbReference type="PANTHER" id="PTHR43294">
    <property type="entry name" value="SODIUM/POTASSIUM-TRANSPORTING ATPASE SUBUNIT ALPHA"/>
    <property type="match status" value="1"/>
</dbReference>
<dbReference type="Pfam" id="PF00689">
    <property type="entry name" value="Cation_ATPase_C"/>
    <property type="match status" value="1"/>
</dbReference>
<feature type="domain" description="Cation-transporting P-type ATPase N-terminal" evidence="12">
    <location>
        <begin position="1"/>
        <end position="74"/>
    </location>
</feature>
<evidence type="ECO:0000256" key="5">
    <source>
        <dbReference type="ARBA" id="ARBA00022723"/>
    </source>
</evidence>
<feature type="transmembrane region" description="Helical" evidence="11">
    <location>
        <begin position="78"/>
        <end position="94"/>
    </location>
</feature>
<dbReference type="SUPFAM" id="SSF81665">
    <property type="entry name" value="Calcium ATPase, transmembrane domain M"/>
    <property type="match status" value="1"/>
</dbReference>
<dbReference type="GO" id="GO:0046872">
    <property type="term" value="F:metal ion binding"/>
    <property type="evidence" value="ECO:0007669"/>
    <property type="project" value="UniProtKB-KW"/>
</dbReference>
<evidence type="ECO:0000256" key="6">
    <source>
        <dbReference type="ARBA" id="ARBA00022741"/>
    </source>
</evidence>
<dbReference type="SUPFAM" id="SSF81653">
    <property type="entry name" value="Calcium ATPase, transduction domain A"/>
    <property type="match status" value="1"/>
</dbReference>
<proteinExistence type="inferred from homology"/>
<dbReference type="InterPro" id="IPR059000">
    <property type="entry name" value="ATPase_P-type_domA"/>
</dbReference>
<dbReference type="PROSITE" id="PS00154">
    <property type="entry name" value="ATPASE_E1_E2"/>
    <property type="match status" value="1"/>
</dbReference>
<evidence type="ECO:0000256" key="3">
    <source>
        <dbReference type="ARBA" id="ARBA00022475"/>
    </source>
</evidence>
<keyword evidence="7" id="KW-0067">ATP-binding</keyword>
<dbReference type="GO" id="GO:0016887">
    <property type="term" value="F:ATP hydrolysis activity"/>
    <property type="evidence" value="ECO:0007669"/>
    <property type="project" value="InterPro"/>
</dbReference>
<evidence type="ECO:0000256" key="1">
    <source>
        <dbReference type="ARBA" id="ARBA00004651"/>
    </source>
</evidence>
<evidence type="ECO:0000256" key="9">
    <source>
        <dbReference type="ARBA" id="ARBA00022989"/>
    </source>
</evidence>
<dbReference type="InterPro" id="IPR004014">
    <property type="entry name" value="ATPase_P-typ_cation-transptr_N"/>
</dbReference>
<dbReference type="InterPro" id="IPR036412">
    <property type="entry name" value="HAD-like_sf"/>
</dbReference>
<dbReference type="Gene3D" id="1.20.1110.10">
    <property type="entry name" value="Calcium-transporting ATPase, transmembrane domain"/>
    <property type="match status" value="1"/>
</dbReference>
<accession>A0A1F4V6W0</accession>
<dbReference type="STRING" id="1802620.A3D91_03210"/>
<keyword evidence="10 11" id="KW-0472">Membrane</keyword>
<dbReference type="PRINTS" id="PR00120">
    <property type="entry name" value="HATPASE"/>
</dbReference>
<dbReference type="InterPro" id="IPR023298">
    <property type="entry name" value="ATPase_P-typ_TM_dom_sf"/>
</dbReference>
<dbReference type="InterPro" id="IPR050510">
    <property type="entry name" value="Cation_transp_ATPase_P-type"/>
</dbReference>
<dbReference type="AlphaFoldDB" id="A0A1F4V6W0"/>
<evidence type="ECO:0000256" key="8">
    <source>
        <dbReference type="ARBA" id="ARBA00022967"/>
    </source>
</evidence>
<evidence type="ECO:0000256" key="7">
    <source>
        <dbReference type="ARBA" id="ARBA00022840"/>
    </source>
</evidence>
<dbReference type="Gene3D" id="2.70.150.10">
    <property type="entry name" value="Calcium-transporting ATPase, cytoplasmic transduction domain A"/>
    <property type="match status" value="1"/>
</dbReference>
<evidence type="ECO:0000256" key="4">
    <source>
        <dbReference type="ARBA" id="ARBA00022692"/>
    </source>
</evidence>
<feature type="transmembrane region" description="Helical" evidence="11">
    <location>
        <begin position="846"/>
        <end position="866"/>
    </location>
</feature>
<dbReference type="Gene3D" id="3.40.50.1000">
    <property type="entry name" value="HAD superfamily/HAD-like"/>
    <property type="match status" value="1"/>
</dbReference>
<dbReference type="PRINTS" id="PR00119">
    <property type="entry name" value="CATATPASE"/>
</dbReference>
<keyword evidence="4 11" id="KW-0812">Transmembrane</keyword>
<dbReference type="GO" id="GO:0005524">
    <property type="term" value="F:ATP binding"/>
    <property type="evidence" value="ECO:0007669"/>
    <property type="project" value="UniProtKB-KW"/>
</dbReference>
<dbReference type="InterPro" id="IPR023214">
    <property type="entry name" value="HAD_sf"/>
</dbReference>
<comment type="caution">
    <text evidence="13">The sequence shown here is derived from an EMBL/GenBank/DDBJ whole genome shotgun (WGS) entry which is preliminary data.</text>
</comment>
<dbReference type="GO" id="GO:0036376">
    <property type="term" value="P:sodium ion export across plasma membrane"/>
    <property type="evidence" value="ECO:0007669"/>
    <property type="project" value="TreeGrafter"/>
</dbReference>
<dbReference type="SFLD" id="SFLDG00002">
    <property type="entry name" value="C1.7:_P-type_atpase_like"/>
    <property type="match status" value="1"/>
</dbReference>
<dbReference type="SUPFAM" id="SSF56784">
    <property type="entry name" value="HAD-like"/>
    <property type="match status" value="1"/>
</dbReference>
<evidence type="ECO:0000256" key="11">
    <source>
        <dbReference type="SAM" id="Phobius"/>
    </source>
</evidence>
<name>A0A1F4V6W0_UNCKA</name>
<dbReference type="EMBL" id="MEVD01000018">
    <property type="protein sequence ID" value="OGC52935.1"/>
    <property type="molecule type" value="Genomic_DNA"/>
</dbReference>
<dbReference type="Pfam" id="PF00122">
    <property type="entry name" value="E1-E2_ATPase"/>
    <property type="match status" value="1"/>
</dbReference>
<evidence type="ECO:0000256" key="2">
    <source>
        <dbReference type="ARBA" id="ARBA00005675"/>
    </source>
</evidence>
<evidence type="ECO:0000313" key="13">
    <source>
        <dbReference type="EMBL" id="OGC52935.1"/>
    </source>
</evidence>
<keyword evidence="9 11" id="KW-1133">Transmembrane helix</keyword>
<dbReference type="FunFam" id="2.70.150.10:FF:000016">
    <property type="entry name" value="Calcium-transporting P-type ATPase putative"/>
    <property type="match status" value="1"/>
</dbReference>
<dbReference type="SUPFAM" id="SSF81660">
    <property type="entry name" value="Metal cation-transporting ATPase, ATP-binding domain N"/>
    <property type="match status" value="1"/>
</dbReference>
<feature type="transmembrane region" description="Helical" evidence="11">
    <location>
        <begin position="54"/>
        <end position="72"/>
    </location>
</feature>
<keyword evidence="8" id="KW-1278">Translocase</keyword>
<feature type="transmembrane region" description="Helical" evidence="11">
    <location>
        <begin position="243"/>
        <end position="264"/>
    </location>
</feature>
<keyword evidence="6" id="KW-0547">Nucleotide-binding</keyword>
<dbReference type="Pfam" id="PF00690">
    <property type="entry name" value="Cation_ATPase_N"/>
    <property type="match status" value="1"/>
</dbReference>
<feature type="transmembrane region" description="Helical" evidence="11">
    <location>
        <begin position="813"/>
        <end position="834"/>
    </location>
</feature>
<dbReference type="GO" id="GO:0005886">
    <property type="term" value="C:plasma membrane"/>
    <property type="evidence" value="ECO:0007669"/>
    <property type="project" value="UniProtKB-SubCell"/>
</dbReference>
<keyword evidence="5" id="KW-0479">Metal-binding</keyword>
<evidence type="ECO:0000256" key="10">
    <source>
        <dbReference type="ARBA" id="ARBA00023136"/>
    </source>
</evidence>
<dbReference type="InterPro" id="IPR018303">
    <property type="entry name" value="ATPase_P-typ_P_site"/>
</dbReference>
<evidence type="ECO:0000313" key="14">
    <source>
        <dbReference type="Proteomes" id="UP000178127"/>
    </source>
</evidence>
<reference evidence="13 14" key="1">
    <citation type="journal article" date="2016" name="Nat. Commun.">
        <title>Thousands of microbial genomes shed light on interconnected biogeochemical processes in an aquifer system.</title>
        <authorList>
            <person name="Anantharaman K."/>
            <person name="Brown C.T."/>
            <person name="Hug L.A."/>
            <person name="Sharon I."/>
            <person name="Castelle C.J."/>
            <person name="Probst A.J."/>
            <person name="Thomas B.C."/>
            <person name="Singh A."/>
            <person name="Wilkins M.J."/>
            <person name="Karaoz U."/>
            <person name="Brodie E.L."/>
            <person name="Williams K.H."/>
            <person name="Hubbard S.S."/>
            <person name="Banfield J.F."/>
        </authorList>
    </citation>
    <scope>NUCLEOTIDE SEQUENCE [LARGE SCALE GENOMIC DNA]</scope>
</reference>
<dbReference type="InterPro" id="IPR044492">
    <property type="entry name" value="P_typ_ATPase_HD_dom"/>
</dbReference>
<dbReference type="InterPro" id="IPR006068">
    <property type="entry name" value="ATPase_P-typ_cation-transptr_C"/>
</dbReference>
<dbReference type="GO" id="GO:0030007">
    <property type="term" value="P:intracellular potassium ion homeostasis"/>
    <property type="evidence" value="ECO:0007669"/>
    <property type="project" value="TreeGrafter"/>
</dbReference>
<keyword evidence="3" id="KW-1003">Cell membrane</keyword>
<sequence length="880" mass="96439">MFQTKTVEEIFSELNTGPYGLSKEESAERLVKYGLNVIPEEKRESSFAKFAKQFTNVLVLILMAAAVVSFVLGERLDASVILFIVIVNALMGYIQESKAEKAIEALKTLSKTQTKVLRSGTLEIINSEEVVAGDLIVLETGDKIPADLRLTEAYNLEINESALTGESKPAKKDPDAIFDEKTPLGDLINMAFKDTSVTFGRGRGIVVGTGKDTEIGKISTLIQTAPKNETPLSIELDKVAKRLTLITGAIVLIIFVASYALGSLSVKESFLVSVSLAVAAIPEGLPAVVTIVLAVGVSKLAKSKAIIRKLEAVETLGSVNYILTDKTGTLTQNKMTVTTIATLDQIYERDEKGAFDKYYIKDIEELLKAAIICNDSIINKDQKGVMYFVGDSTETALMACAADFGLDIQNIKNKHKRIYEIPFSSDSKKMLTVVENPENKYLVTIVAKGAPEVISWMVTENNDRIFALNDSFAEKGLRNIAFSSKEMSKEDFENALNLENPESALSTYHRFLGIMAQKDPLRPEVKTAMNDALTAGIKTLILTGDHKLTASNIAMELNLINDSDEVIDGSELGDKNHDEIKALLGNIKVFARVSPEQKLRITETIKKLNKIVAVTGDGINDAPAIKTADIGISMGISGTDVTKEVSDMVLQDDNYATIVEAIRQGRIVYDNLIKSIRYLISCNISEILLIAISIFSGMPLPLLPIHILWINLVTDGLPALSLGMEQGEADIMSRRPRDRNVSILNRDRWLYMFVEAVVITFATFIAFRLGLRISLPHGQTAALITLAFCQLLHAINNKSETHSIFSKNVLNNMYLRSTVIASGLLQLIIVYTGAGNLLLKTVPLPLNLLAVCVAVSFFTIIGSEIMKSLRFRAQTNIINK</sequence>
<dbReference type="GO" id="GO:1902600">
    <property type="term" value="P:proton transmembrane transport"/>
    <property type="evidence" value="ECO:0007669"/>
    <property type="project" value="TreeGrafter"/>
</dbReference>
<feature type="transmembrane region" description="Helical" evidence="11">
    <location>
        <begin position="748"/>
        <end position="767"/>
    </location>
</feature>
<dbReference type="PANTHER" id="PTHR43294:SF21">
    <property type="entry name" value="CATION TRANSPORTING ATPASE"/>
    <property type="match status" value="1"/>
</dbReference>
<dbReference type="GO" id="GO:1990573">
    <property type="term" value="P:potassium ion import across plasma membrane"/>
    <property type="evidence" value="ECO:0007669"/>
    <property type="project" value="TreeGrafter"/>
</dbReference>
<dbReference type="SFLD" id="SFLDS00003">
    <property type="entry name" value="Haloacid_Dehalogenase"/>
    <property type="match status" value="1"/>
</dbReference>
<dbReference type="GO" id="GO:0006883">
    <property type="term" value="P:intracellular sodium ion homeostasis"/>
    <property type="evidence" value="ECO:0007669"/>
    <property type="project" value="TreeGrafter"/>
</dbReference>
<protein>
    <recommendedName>
        <fullName evidence="12">Cation-transporting P-type ATPase N-terminal domain-containing protein</fullName>
    </recommendedName>
</protein>